<organism evidence="1">
    <name type="scientific">Enterococcus phage vB_Efa29212_3e</name>
    <dbReference type="NCBI Taxonomy" id="2982224"/>
    <lineage>
        <taxon>Viruses</taxon>
        <taxon>Duplodnaviria</taxon>
        <taxon>Heunggongvirae</taxon>
        <taxon>Uroviricota</taxon>
        <taxon>Caudoviricetes</taxon>
        <taxon>Herelleviridae</taxon>
        <taxon>Brockvirinae</taxon>
        <taxon>Kochikohdavirus</taxon>
    </lineage>
</organism>
<proteinExistence type="predicted"/>
<accession>A0A978ACQ9</accession>
<sequence length="113" mass="12990">MEKYKLKIIDGLVSLWGEEGQGEQLETKFLELEQEIETLDTENIVKVINNLLCTSLEKDDLYFNNGAYGMFSLIENHEGAPDEKGGYIVDYTFTIEKISPLVDLEKLFTNQNY</sequence>
<dbReference type="EMBL" id="OP559178">
    <property type="protein sequence ID" value="UYB00708.1"/>
    <property type="molecule type" value="Genomic_DNA"/>
</dbReference>
<name>A0A978ACQ9_9CAUD</name>
<protein>
    <submittedName>
        <fullName evidence="1">Uncharacterized protein</fullName>
    </submittedName>
</protein>
<reference evidence="1" key="1">
    <citation type="submission" date="2022-09" db="EMBL/GenBank/DDBJ databases">
        <title>Characteristics of the novel Enterococcus vB_Efa29212_2e and vB_Efa29212_3e bacteriophages.</title>
        <authorList>
            <person name="Lach J."/>
            <person name="Moryl M."/>
        </authorList>
    </citation>
    <scope>NUCLEOTIDE SEQUENCE</scope>
</reference>
<gene>
    <name evidence="1" type="ORF">GMNKNHGO_00081</name>
</gene>
<evidence type="ECO:0000313" key="1">
    <source>
        <dbReference type="EMBL" id="UYB00708.1"/>
    </source>
</evidence>